<keyword evidence="3" id="KW-0813">Transport</keyword>
<proteinExistence type="predicted"/>
<keyword evidence="6" id="KW-0539">Nucleus</keyword>
<dbReference type="Pfam" id="PF03810">
    <property type="entry name" value="IBN_N"/>
    <property type="match status" value="1"/>
</dbReference>
<dbReference type="OrthoDB" id="3268246at2759"/>
<dbReference type="PANTHER" id="PTHR10997">
    <property type="entry name" value="IMPORTIN-7, 8, 11"/>
    <property type="match status" value="1"/>
</dbReference>
<dbReference type="EMBL" id="DS130463">
    <property type="protein sequence ID" value="EAX73229.1"/>
    <property type="molecule type" value="Genomic_DNA"/>
</dbReference>
<dbReference type="GO" id="GO:0005634">
    <property type="term" value="C:nucleus"/>
    <property type="evidence" value="ECO:0007669"/>
    <property type="project" value="UniProtKB-SubCell"/>
</dbReference>
<protein>
    <submittedName>
        <fullName evidence="8">Importin-beta N-terminal domain containing protein</fullName>
    </submittedName>
</protein>
<dbReference type="SMART" id="SM00913">
    <property type="entry name" value="IBN_N"/>
    <property type="match status" value="1"/>
</dbReference>
<dbReference type="Gene3D" id="1.25.10.10">
    <property type="entry name" value="Leucine-rich Repeat Variant"/>
    <property type="match status" value="1"/>
</dbReference>
<evidence type="ECO:0000256" key="2">
    <source>
        <dbReference type="ARBA" id="ARBA00004496"/>
    </source>
</evidence>
<comment type="subcellular location">
    <subcellularLocation>
        <location evidence="2">Cytoplasm</location>
    </subcellularLocation>
    <subcellularLocation>
        <location evidence="1">Nucleus</location>
    </subcellularLocation>
</comment>
<evidence type="ECO:0000256" key="5">
    <source>
        <dbReference type="ARBA" id="ARBA00022927"/>
    </source>
</evidence>
<dbReference type="SUPFAM" id="SSF48371">
    <property type="entry name" value="ARM repeat"/>
    <property type="match status" value="1"/>
</dbReference>
<organism evidence="8 9">
    <name type="scientific">Trichomonas vaginalis (strain ATCC PRA-98 / G3)</name>
    <dbReference type="NCBI Taxonomy" id="412133"/>
    <lineage>
        <taxon>Eukaryota</taxon>
        <taxon>Metamonada</taxon>
        <taxon>Parabasalia</taxon>
        <taxon>Trichomonadida</taxon>
        <taxon>Trichomonadidae</taxon>
        <taxon>Trichomonas</taxon>
    </lineage>
</organism>
<feature type="domain" description="Importin N-terminal" evidence="7">
    <location>
        <begin position="37"/>
        <end position="104"/>
    </location>
</feature>
<reference evidence="8" key="2">
    <citation type="journal article" date="2007" name="Science">
        <title>Draft genome sequence of the sexually transmitted pathogen Trichomonas vaginalis.</title>
        <authorList>
            <person name="Carlton J.M."/>
            <person name="Hirt R.P."/>
            <person name="Silva J.C."/>
            <person name="Delcher A.L."/>
            <person name="Schatz M."/>
            <person name="Zhao Q."/>
            <person name="Wortman J.R."/>
            <person name="Bidwell S.L."/>
            <person name="Alsmark U.C.M."/>
            <person name="Besteiro S."/>
            <person name="Sicheritz-Ponten T."/>
            <person name="Noel C.J."/>
            <person name="Dacks J.B."/>
            <person name="Foster P.G."/>
            <person name="Simillion C."/>
            <person name="Van de Peer Y."/>
            <person name="Miranda-Saavedra D."/>
            <person name="Barton G.J."/>
            <person name="Westrop G.D."/>
            <person name="Mueller S."/>
            <person name="Dessi D."/>
            <person name="Fiori P.L."/>
            <person name="Ren Q."/>
            <person name="Paulsen I."/>
            <person name="Zhang H."/>
            <person name="Bastida-Corcuera F.D."/>
            <person name="Simoes-Barbosa A."/>
            <person name="Brown M.T."/>
            <person name="Hayes R.D."/>
            <person name="Mukherjee M."/>
            <person name="Okumura C.Y."/>
            <person name="Schneider R."/>
            <person name="Smith A.J."/>
            <person name="Vanacova S."/>
            <person name="Villalvazo M."/>
            <person name="Haas B.J."/>
            <person name="Pertea M."/>
            <person name="Feldblyum T.V."/>
            <person name="Utterback T.R."/>
            <person name="Shu C.L."/>
            <person name="Osoegawa K."/>
            <person name="de Jong P.J."/>
            <person name="Hrdy I."/>
            <person name="Horvathova L."/>
            <person name="Zubacova Z."/>
            <person name="Dolezal P."/>
            <person name="Malik S.B."/>
            <person name="Logsdon J.M. Jr."/>
            <person name="Henze K."/>
            <person name="Gupta A."/>
            <person name="Wang C.C."/>
            <person name="Dunne R.L."/>
            <person name="Upcroft J.A."/>
            <person name="Upcroft P."/>
            <person name="White O."/>
            <person name="Salzberg S.L."/>
            <person name="Tang P."/>
            <person name="Chiu C.-H."/>
            <person name="Lee Y.-S."/>
            <person name="Embley T.M."/>
            <person name="Coombs G.H."/>
            <person name="Mottram J.C."/>
            <person name="Tachezy J."/>
            <person name="Fraser-Liggett C.M."/>
            <person name="Johnson P.J."/>
        </authorList>
    </citation>
    <scope>NUCLEOTIDE SEQUENCE [LARGE SCALE GENOMIC DNA]</scope>
    <source>
        <strain evidence="8">G3</strain>
    </source>
</reference>
<name>A2HBI8_TRIV3</name>
<dbReference type="AlphaFoldDB" id="A2HBI8"/>
<accession>A2HBI8</accession>
<keyword evidence="4" id="KW-0963">Cytoplasm</keyword>
<dbReference type="PROSITE" id="PS50166">
    <property type="entry name" value="IMPORTIN_B_NT"/>
    <property type="match status" value="1"/>
</dbReference>
<dbReference type="InterPro" id="IPR011989">
    <property type="entry name" value="ARM-like"/>
</dbReference>
<evidence type="ECO:0000256" key="4">
    <source>
        <dbReference type="ARBA" id="ARBA00022490"/>
    </source>
</evidence>
<dbReference type="GO" id="GO:0005737">
    <property type="term" value="C:cytoplasm"/>
    <property type="evidence" value="ECO:0007669"/>
    <property type="project" value="UniProtKB-SubCell"/>
</dbReference>
<gene>
    <name evidence="8" type="ORF">TVAG_115250</name>
</gene>
<dbReference type="InParanoid" id="A2HBI8"/>
<dbReference type="VEuPathDB" id="TrichDB:TVAGG3_0316310"/>
<dbReference type="InterPro" id="IPR016024">
    <property type="entry name" value="ARM-type_fold"/>
</dbReference>
<keyword evidence="5" id="KW-0653">Protein transport</keyword>
<dbReference type="GO" id="GO:0006886">
    <property type="term" value="P:intracellular protein transport"/>
    <property type="evidence" value="ECO:0007669"/>
    <property type="project" value="InterPro"/>
</dbReference>
<reference evidence="8" key="1">
    <citation type="submission" date="2006-10" db="EMBL/GenBank/DDBJ databases">
        <authorList>
            <person name="Amadeo P."/>
            <person name="Zhao Q."/>
            <person name="Wortman J."/>
            <person name="Fraser-Liggett C."/>
            <person name="Carlton J."/>
        </authorList>
    </citation>
    <scope>NUCLEOTIDE SEQUENCE</scope>
    <source>
        <strain evidence="8">G3</strain>
    </source>
</reference>
<evidence type="ECO:0000256" key="1">
    <source>
        <dbReference type="ARBA" id="ARBA00004123"/>
    </source>
</evidence>
<evidence type="ECO:0000259" key="7">
    <source>
        <dbReference type="PROSITE" id="PS50166"/>
    </source>
</evidence>
<dbReference type="Proteomes" id="UP000001542">
    <property type="component" value="Unassembled WGS sequence"/>
</dbReference>
<dbReference type="SMR" id="A2HBI8"/>
<dbReference type="InterPro" id="IPR001494">
    <property type="entry name" value="Importin-beta_N"/>
</dbReference>
<evidence type="ECO:0000313" key="9">
    <source>
        <dbReference type="Proteomes" id="UP000001542"/>
    </source>
</evidence>
<keyword evidence="9" id="KW-1185">Reference proteome</keyword>
<dbReference type="GO" id="GO:0031267">
    <property type="term" value="F:small GTPase binding"/>
    <property type="evidence" value="ECO:0007669"/>
    <property type="project" value="InterPro"/>
</dbReference>
<evidence type="ECO:0000313" key="8">
    <source>
        <dbReference type="EMBL" id="EAX73229.1"/>
    </source>
</evidence>
<sequence>MAEFDKVLELLAAGSLSSIGSYTQADLEKFNANQAMITEKLNEFRSVPGYLEVLLDIIDSQVDIGLKLIAVTEMKNVIKQFWENDQLFSNKDVIRSKILQFLLIDDAHENFFSMVIESIGLIAASDFPSRWPQFNDFFSQINIDEESFALVQRMLFAGSEVFKRFEDMSYKSDG</sequence>
<evidence type="ECO:0000256" key="6">
    <source>
        <dbReference type="ARBA" id="ARBA00023242"/>
    </source>
</evidence>
<feature type="non-terminal residue" evidence="8">
    <location>
        <position position="174"/>
    </location>
</feature>
<dbReference type="PANTHER" id="PTHR10997:SF18">
    <property type="entry name" value="D-IMPORTIN 7_RANBP7"/>
    <property type="match status" value="1"/>
</dbReference>
<evidence type="ECO:0000256" key="3">
    <source>
        <dbReference type="ARBA" id="ARBA00022448"/>
    </source>
</evidence>
<dbReference type="VEuPathDB" id="TrichDB:TVAG_115250"/>